<dbReference type="InterPro" id="IPR027417">
    <property type="entry name" value="P-loop_NTPase"/>
</dbReference>
<reference evidence="2" key="2">
    <citation type="submission" date="2020-09" db="EMBL/GenBank/DDBJ databases">
        <authorList>
            <person name="Sun Q."/>
            <person name="Kim S."/>
        </authorList>
    </citation>
    <scope>NUCLEOTIDE SEQUENCE</scope>
    <source>
        <strain evidence="2">KCTC 12113</strain>
    </source>
</reference>
<dbReference type="RefSeq" id="WP_026814188.1">
    <property type="nucleotide sequence ID" value="NZ_BMWP01000020.1"/>
</dbReference>
<evidence type="ECO:0000259" key="1">
    <source>
        <dbReference type="Pfam" id="PF07693"/>
    </source>
</evidence>
<reference evidence="2" key="1">
    <citation type="journal article" date="2014" name="Int. J. Syst. Evol. Microbiol.">
        <title>Complete genome sequence of Corynebacterium casei LMG S-19264T (=DSM 44701T), isolated from a smear-ripened cheese.</title>
        <authorList>
            <consortium name="US DOE Joint Genome Institute (JGI-PGF)"/>
            <person name="Walter F."/>
            <person name="Albersmeier A."/>
            <person name="Kalinowski J."/>
            <person name="Ruckert C."/>
        </authorList>
    </citation>
    <scope>NUCLEOTIDE SEQUENCE</scope>
    <source>
        <strain evidence="2">KCTC 12113</strain>
    </source>
</reference>
<dbReference type="InterPro" id="IPR052754">
    <property type="entry name" value="NTPase_KAP_P-loop"/>
</dbReference>
<dbReference type="PANTHER" id="PTHR22674:SF6">
    <property type="entry name" value="NTPASE KAP FAMILY P-LOOP DOMAIN-CONTAINING PROTEIN 1"/>
    <property type="match status" value="1"/>
</dbReference>
<comment type="caution">
    <text evidence="2">The sequence shown here is derived from an EMBL/GenBank/DDBJ whole genome shotgun (WGS) entry which is preliminary data.</text>
</comment>
<dbReference type="Pfam" id="PF07693">
    <property type="entry name" value="KAP_NTPase"/>
    <property type="match status" value="1"/>
</dbReference>
<protein>
    <submittedName>
        <fullName evidence="2">NTPase</fullName>
    </submittedName>
</protein>
<dbReference type="AlphaFoldDB" id="A0A918MP45"/>
<evidence type="ECO:0000313" key="2">
    <source>
        <dbReference type="EMBL" id="GGW41558.1"/>
    </source>
</evidence>
<dbReference type="Proteomes" id="UP000634668">
    <property type="component" value="Unassembled WGS sequence"/>
</dbReference>
<keyword evidence="3" id="KW-1185">Reference proteome</keyword>
<dbReference type="EMBL" id="BMWP01000020">
    <property type="protein sequence ID" value="GGW41558.1"/>
    <property type="molecule type" value="Genomic_DNA"/>
</dbReference>
<feature type="domain" description="KAP NTPase" evidence="1">
    <location>
        <begin position="27"/>
        <end position="295"/>
    </location>
</feature>
<dbReference type="SUPFAM" id="SSF52540">
    <property type="entry name" value="P-loop containing nucleoside triphosphate hydrolases"/>
    <property type="match status" value="1"/>
</dbReference>
<gene>
    <name evidence="2" type="ORF">GCM10007383_27910</name>
</gene>
<accession>A0A918MP45</accession>
<name>A0A918MP45_9FLAO</name>
<organism evidence="2 3">
    <name type="scientific">Arenibacter certesii</name>
    <dbReference type="NCBI Taxonomy" id="228955"/>
    <lineage>
        <taxon>Bacteria</taxon>
        <taxon>Pseudomonadati</taxon>
        <taxon>Bacteroidota</taxon>
        <taxon>Flavobacteriia</taxon>
        <taxon>Flavobacteriales</taxon>
        <taxon>Flavobacteriaceae</taxon>
        <taxon>Arenibacter</taxon>
    </lineage>
</organism>
<dbReference type="PANTHER" id="PTHR22674">
    <property type="entry name" value="NTPASE, KAP FAMILY P-LOOP DOMAIN-CONTAINING 1"/>
    <property type="match status" value="1"/>
</dbReference>
<dbReference type="InterPro" id="IPR011646">
    <property type="entry name" value="KAP_P-loop"/>
</dbReference>
<sequence>MNDTNSENYSTDKPIIEKELDAFQRYGFSKRIAETIVERKNRDSLVFGIFGVWGEGKSTVLNFINKELESHDEILTLVFNPWRYGDEDTLIKNFLKKVSELLGKELSSNKEKFAGFVGKYGSVGSIIGVDFSDVGKNLADVDLENLKKRVDEFISESGKRLVIFIDDIDRLDKQEIYSLFRLVKLTADFKNTTYILSFDQEMVASAIGERFGTGDKKAGENFLEKIIQVPLSIPKAQPDALKKFCFKLVDNAILKSELNLSEDEVQRFVYQFTTNILGRLTTPRLAVRYGNTLSFSLPLLKGEVNIIDLMLIEALRVFYPEHYSFVKNNPDYFIGSYSETYGHGNNQAKIDSIKKHFENLEINLGEKDKSKVRDLLSNLFPRLDTAFGNYHFGNETYNEWFVQKRIVSTKYFDRYFSYSVIEGDISDIEFDLLLEFIAQTDNIDLITEKVQGIITKTSKDNFMQKLRSLEKEYDWESAKRISKVLCDISRELPKQGGMMSMGFETPFGQAAIFILQLLKNHKEKEDLFDFGKELMTYPKQFEFAYEINNWLRSSKQPEEKLFNDEQYVELAKILTERALEESKDKSIFERFPEHIGYIGHTWAERDKPEFDKYVESFLDRDEKNILILLKSYTPTVRSSAKPEPFKGDLSRDRYEYLVSFYDKEKLFERIQTVFKIKEIEAEGPFWIDYGTQDFTDLNMVRQFYKWYQEEKK</sequence>
<evidence type="ECO:0000313" key="3">
    <source>
        <dbReference type="Proteomes" id="UP000634668"/>
    </source>
</evidence>
<dbReference type="Gene3D" id="3.40.50.300">
    <property type="entry name" value="P-loop containing nucleotide triphosphate hydrolases"/>
    <property type="match status" value="1"/>
</dbReference>
<proteinExistence type="predicted"/>